<feature type="region of interest" description="Disordered" evidence="6">
    <location>
        <begin position="609"/>
        <end position="644"/>
    </location>
</feature>
<protein>
    <recommendedName>
        <fullName evidence="7">WRKY domain-containing protein</fullName>
    </recommendedName>
</protein>
<dbReference type="PROSITE" id="PS50811">
    <property type="entry name" value="WRKY"/>
    <property type="match status" value="2"/>
</dbReference>
<dbReference type="SMART" id="SM00774">
    <property type="entry name" value="WRKY"/>
    <property type="match status" value="2"/>
</dbReference>
<feature type="domain" description="WRKY" evidence="7">
    <location>
        <begin position="121"/>
        <end position="186"/>
    </location>
</feature>
<keyword evidence="3" id="KW-0238">DNA-binding</keyword>
<keyword evidence="2" id="KW-0805">Transcription regulation</keyword>
<feature type="region of interest" description="Disordered" evidence="6">
    <location>
        <begin position="309"/>
        <end position="357"/>
    </location>
</feature>
<sequence length="644" mass="68571">LRQLITMDSSLPVPRPTSTRVAAGGAPGTTPGHLNPLQALAHHLVNPRGATHDSPVLLPLLQQVEASPTTGIHQLCPPLFQSQSQPARLPLPIPARTEAASGAEASRGIKREYEPRVGNGKQSVANSDGWQWRKYGEKLVKGSPNPRSYYKCSHPGCLAKKIVERSDADGTVLSTEYKGDHCHPAPLTCKASRFRPKPKSEQHAALSQGTLSLPSVGMLPMTGGGMLPIPDALKSDFPVSNQGPGSLAAEQEDETETSEAEPAPVLKSAPHDARPAQAAAIVIRKLRESQDSPSKRLDLLAAYAEEAERQLNSNSNSPEAGPCNKRQRTEAGGARARAHGDEDDEGTAAPSGSGMQRVVDMANMDDGFRWRKYGQKQVKGSPFPRAYYKCTHVGCTVRKHVERSAEDETRFVVTYEGTHNHRAPTGARRRSPKDVADAEDEEFEGEDAEDDSSQPTSPNYGPHGAQVSQVHQQTASKGQQPPQQQPSQQQPQQPGSAELGQQLHLQSSLLASSVLQQAALTGVLPLLPYNTSLSSEVLATLGLSADTLNGMEALNVLNVSNLADLNNLLRQHAQIDMALAAQAQAMDAACAGWDPLACLITPRPNVSPVGAQSGQAQAVPSAGTGKQGKQAVTQARQQVATTEA</sequence>
<reference evidence="8 9" key="1">
    <citation type="journal article" date="2023" name="IScience">
        <title>Expanded male sex-determining region conserved during the evolution of homothallism in the green alga Volvox.</title>
        <authorList>
            <person name="Yamamoto K."/>
            <person name="Matsuzaki R."/>
            <person name="Mahakham W."/>
            <person name="Heman W."/>
            <person name="Sekimoto H."/>
            <person name="Kawachi M."/>
            <person name="Minakuchi Y."/>
            <person name="Toyoda A."/>
            <person name="Nozaki H."/>
        </authorList>
    </citation>
    <scope>NUCLEOTIDE SEQUENCE [LARGE SCALE GENOMIC DNA]</scope>
    <source>
        <strain evidence="8 9">NIES-4468</strain>
    </source>
</reference>
<organism evidence="8 9">
    <name type="scientific">Volvox africanus</name>
    <dbReference type="NCBI Taxonomy" id="51714"/>
    <lineage>
        <taxon>Eukaryota</taxon>
        <taxon>Viridiplantae</taxon>
        <taxon>Chlorophyta</taxon>
        <taxon>core chlorophytes</taxon>
        <taxon>Chlorophyceae</taxon>
        <taxon>CS clade</taxon>
        <taxon>Chlamydomonadales</taxon>
        <taxon>Volvocaceae</taxon>
        <taxon>Volvox</taxon>
    </lineage>
</organism>
<dbReference type="PANTHER" id="PTHR31221">
    <property type="entry name" value="WRKY TRANSCRIPTION FACTOR PROTEIN 1-RELATED"/>
    <property type="match status" value="1"/>
</dbReference>
<feature type="region of interest" description="Disordered" evidence="6">
    <location>
        <begin position="230"/>
        <end position="274"/>
    </location>
</feature>
<comment type="subcellular location">
    <subcellularLocation>
        <location evidence="1">Nucleus</location>
    </subcellularLocation>
</comment>
<dbReference type="Proteomes" id="UP001165090">
    <property type="component" value="Unassembled WGS sequence"/>
</dbReference>
<evidence type="ECO:0000256" key="6">
    <source>
        <dbReference type="SAM" id="MobiDB-lite"/>
    </source>
</evidence>
<evidence type="ECO:0000256" key="3">
    <source>
        <dbReference type="ARBA" id="ARBA00023125"/>
    </source>
</evidence>
<name>A0ABQ5SMU0_9CHLO</name>
<accession>A0ABQ5SMU0</accession>
<evidence type="ECO:0000259" key="7">
    <source>
        <dbReference type="PROSITE" id="PS50811"/>
    </source>
</evidence>
<feature type="region of interest" description="Disordered" evidence="6">
    <location>
        <begin position="415"/>
        <end position="499"/>
    </location>
</feature>
<keyword evidence="5" id="KW-0539">Nucleus</keyword>
<feature type="compositionally biased region" description="Low complexity" evidence="6">
    <location>
        <begin position="630"/>
        <end position="644"/>
    </location>
</feature>
<feature type="non-terminal residue" evidence="8">
    <location>
        <position position="1"/>
    </location>
</feature>
<dbReference type="InterPro" id="IPR044810">
    <property type="entry name" value="WRKY_plant"/>
</dbReference>
<dbReference type="SUPFAM" id="SSF118290">
    <property type="entry name" value="WRKY DNA-binding domain"/>
    <property type="match status" value="2"/>
</dbReference>
<feature type="region of interest" description="Disordered" evidence="6">
    <location>
        <begin position="1"/>
        <end position="29"/>
    </location>
</feature>
<feature type="compositionally biased region" description="Polar residues" evidence="6">
    <location>
        <begin position="466"/>
        <end position="478"/>
    </location>
</feature>
<dbReference type="InterPro" id="IPR003657">
    <property type="entry name" value="WRKY_dom"/>
</dbReference>
<keyword evidence="4" id="KW-0804">Transcription</keyword>
<keyword evidence="9" id="KW-1185">Reference proteome</keyword>
<feature type="compositionally biased region" description="Low complexity" evidence="6">
    <location>
        <begin position="479"/>
        <end position="499"/>
    </location>
</feature>
<feature type="domain" description="WRKY" evidence="7">
    <location>
        <begin position="359"/>
        <end position="424"/>
    </location>
</feature>
<evidence type="ECO:0000256" key="1">
    <source>
        <dbReference type="ARBA" id="ARBA00004123"/>
    </source>
</evidence>
<evidence type="ECO:0000256" key="2">
    <source>
        <dbReference type="ARBA" id="ARBA00023015"/>
    </source>
</evidence>
<evidence type="ECO:0000256" key="5">
    <source>
        <dbReference type="ARBA" id="ARBA00023242"/>
    </source>
</evidence>
<dbReference type="PANTHER" id="PTHR31221:SF193">
    <property type="entry name" value="WRKY TRANSCRIPTION FACTOR PROTEIN 1-RELATED"/>
    <property type="match status" value="1"/>
</dbReference>
<evidence type="ECO:0000313" key="8">
    <source>
        <dbReference type="EMBL" id="GLI70951.1"/>
    </source>
</evidence>
<evidence type="ECO:0000256" key="4">
    <source>
        <dbReference type="ARBA" id="ARBA00023163"/>
    </source>
</evidence>
<gene>
    <name evidence="8" type="ORF">VaNZ11_016050</name>
</gene>
<proteinExistence type="predicted"/>
<feature type="compositionally biased region" description="Acidic residues" evidence="6">
    <location>
        <begin position="437"/>
        <end position="452"/>
    </location>
</feature>
<evidence type="ECO:0000313" key="9">
    <source>
        <dbReference type="Proteomes" id="UP001165090"/>
    </source>
</evidence>
<dbReference type="InterPro" id="IPR036576">
    <property type="entry name" value="WRKY_dom_sf"/>
</dbReference>
<dbReference type="EMBL" id="BSDZ01000101">
    <property type="protein sequence ID" value="GLI70951.1"/>
    <property type="molecule type" value="Genomic_DNA"/>
</dbReference>
<dbReference type="Pfam" id="PF03106">
    <property type="entry name" value="WRKY"/>
    <property type="match status" value="2"/>
</dbReference>
<feature type="compositionally biased region" description="Acidic residues" evidence="6">
    <location>
        <begin position="250"/>
        <end position="259"/>
    </location>
</feature>
<comment type="caution">
    <text evidence="8">The sequence shown here is derived from an EMBL/GenBank/DDBJ whole genome shotgun (WGS) entry which is preliminary data.</text>
</comment>
<dbReference type="Gene3D" id="2.20.25.80">
    <property type="entry name" value="WRKY domain"/>
    <property type="match status" value="2"/>
</dbReference>